<sequence length="901" mass="99557">MITTALMSRNAGARVIGGVTSQLVRQVADDVPTEAYAMAASVENFLSCSICFGRFERPKSLPCQHTFCEKCLESQVRPRQPFRCPNCQRPVQLPPEGVVGLPDNELVENLYQQITSSASLSVTAIRASKAEKTCFYHPLEDLKLFCQQCHVPVCTECLDETHTGHSAITIKRASEQRKATVRALVADGRRAVEGYYTFLSELRNIEKILDKNKRVATQGVTDVYDDVVRKAALRKEILLSEIEENHRHNLDSIEGHRTTVLSQVDEISTACNKVEQASIYEEEDSFDDEKRLQSLIAKKDKVVMAPLKLETVEFEQAEDEKTLLNLGELQLQPIPSSGRRAKRKSSSSSVSNDKRSPKQPQMGVGMVRRDSAKKETKKVALKSKNSLDDDVFKVKDVIITEKSHDKTQAKVEVEEDSGKATKYDKSTKPATSGKSKTGDDVKRGEHNVVKTAGAGEPVRTGAIRNGKTEEKTENKDVDWEEHDDERMGPETLQRKLSIAKRIRIHNGFIKQQHPGSEEKEPSQVQNVKREDNHAVKNADKEENHAVKNVKKEENHAVQNLKKKEPPSVKNVKKDENHAVQNVNAEENHQADNKRHSSASVASSGSGEEGSKDGMVRKILGGYQESGTLGGRGSGFGKFVDPGGVAVSDKELYVADYGKDQILVFDLQGNYQRCFRTTLPGSDCNVMKPHDVALDRDGHLWVSGHEEDDIAVQYSVDGNFRHKIRLPHATIARGIAVNMDKNYVLVTETNGTSGVVRVLRSDGSLLRTVGGQQDMKVPRYLAVDRDGNILVSDSAARGIFAYDEDGNFRFKFGGDGSGEGQLRGHRGIATDNSGNIIVADCENHRVEKFNCDGQFAGHLATGVQEPWAVAVGPAGHIVLTDRHSHTVTIAQAAVRGRKESYI</sequence>
<dbReference type="InterPro" id="IPR013083">
    <property type="entry name" value="Znf_RING/FYVE/PHD"/>
</dbReference>
<dbReference type="SMART" id="SM00336">
    <property type="entry name" value="BBOX"/>
    <property type="match status" value="1"/>
</dbReference>
<organism evidence="13 14">
    <name type="scientific">Branchiostoma floridae</name>
    <name type="common">Florida lancelet</name>
    <name type="synonym">Amphioxus</name>
    <dbReference type="NCBI Taxonomy" id="7739"/>
    <lineage>
        <taxon>Eukaryota</taxon>
        <taxon>Metazoa</taxon>
        <taxon>Chordata</taxon>
        <taxon>Cephalochordata</taxon>
        <taxon>Leptocardii</taxon>
        <taxon>Amphioxiformes</taxon>
        <taxon>Branchiostomatidae</taxon>
        <taxon>Branchiostoma</taxon>
    </lineage>
</organism>
<dbReference type="GO" id="GO:0008270">
    <property type="term" value="F:zinc ion binding"/>
    <property type="evidence" value="ECO:0007669"/>
    <property type="project" value="UniProtKB-KW"/>
</dbReference>
<reference evidence="13" key="1">
    <citation type="journal article" date="2020" name="Nat. Ecol. Evol.">
        <title>Deeply conserved synteny resolves early events in vertebrate evolution.</title>
        <authorList>
            <person name="Simakov O."/>
            <person name="Marletaz F."/>
            <person name="Yue J.X."/>
            <person name="O'Connell B."/>
            <person name="Jenkins J."/>
            <person name="Brandt A."/>
            <person name="Calef R."/>
            <person name="Tung C.H."/>
            <person name="Huang T.K."/>
            <person name="Schmutz J."/>
            <person name="Satoh N."/>
            <person name="Yu J.K."/>
            <person name="Putnam N.H."/>
            <person name="Green R.E."/>
            <person name="Rokhsar D.S."/>
        </authorList>
    </citation>
    <scope>NUCLEOTIDE SEQUENCE [LARGE SCALE GENOMIC DNA]</scope>
    <source>
        <strain evidence="13">S238N-H82</strain>
    </source>
</reference>
<dbReference type="RefSeq" id="XP_035681434.1">
    <property type="nucleotide sequence ID" value="XM_035825541.1"/>
</dbReference>
<dbReference type="InterPro" id="IPR017907">
    <property type="entry name" value="Znf_RING_CS"/>
</dbReference>
<dbReference type="InterPro" id="IPR050952">
    <property type="entry name" value="TRIM-NHL_E3_ligases"/>
</dbReference>
<dbReference type="Gene3D" id="3.30.40.10">
    <property type="entry name" value="Zinc/RING finger domain, C3HC4 (zinc finger)"/>
    <property type="match status" value="1"/>
</dbReference>
<dbReference type="PROSITE" id="PS50089">
    <property type="entry name" value="ZF_RING_2"/>
    <property type="match status" value="1"/>
</dbReference>
<dbReference type="PROSITE" id="PS51125">
    <property type="entry name" value="NHL"/>
    <property type="match status" value="2"/>
</dbReference>
<feature type="domain" description="RING-type" evidence="11">
    <location>
        <begin position="48"/>
        <end position="88"/>
    </location>
</feature>
<dbReference type="Pfam" id="PF00643">
    <property type="entry name" value="zf-B_box"/>
    <property type="match status" value="1"/>
</dbReference>
<keyword evidence="6 8" id="KW-0863">Zinc-finger</keyword>
<reference evidence="14" key="2">
    <citation type="submission" date="2025-08" db="UniProtKB">
        <authorList>
            <consortium name="RefSeq"/>
        </authorList>
    </citation>
    <scope>IDENTIFICATION</scope>
    <source>
        <strain evidence="14">S238N-H82</strain>
        <tissue evidence="14">Testes</tissue>
    </source>
</reference>
<dbReference type="InterPro" id="IPR011042">
    <property type="entry name" value="6-blade_b-propeller_TolB-like"/>
</dbReference>
<evidence type="ECO:0000259" key="11">
    <source>
        <dbReference type="PROSITE" id="PS50089"/>
    </source>
</evidence>
<evidence type="ECO:0000256" key="5">
    <source>
        <dbReference type="ARBA" id="ARBA00022737"/>
    </source>
</evidence>
<feature type="repeat" description="NHL" evidence="9">
    <location>
        <begin position="808"/>
        <end position="851"/>
    </location>
</feature>
<evidence type="ECO:0000256" key="4">
    <source>
        <dbReference type="ARBA" id="ARBA00022723"/>
    </source>
</evidence>
<evidence type="ECO:0000256" key="3">
    <source>
        <dbReference type="ARBA" id="ARBA00012483"/>
    </source>
</evidence>
<dbReference type="InterPro" id="IPR000315">
    <property type="entry name" value="Znf_B-box"/>
</dbReference>
<dbReference type="Gene3D" id="3.30.160.60">
    <property type="entry name" value="Classic Zinc Finger"/>
    <property type="match status" value="1"/>
</dbReference>
<dbReference type="InterPro" id="IPR018957">
    <property type="entry name" value="Znf_C3HC4_RING-type"/>
</dbReference>
<dbReference type="Pfam" id="PF01436">
    <property type="entry name" value="NHL"/>
    <property type="match status" value="2"/>
</dbReference>
<accession>A0A9J7LG11</accession>
<dbReference type="GO" id="GO:0061630">
    <property type="term" value="F:ubiquitin protein ligase activity"/>
    <property type="evidence" value="ECO:0000318"/>
    <property type="project" value="GO_Central"/>
</dbReference>
<keyword evidence="13" id="KW-1185">Reference proteome</keyword>
<dbReference type="Gene3D" id="2.120.10.30">
    <property type="entry name" value="TolB, C-terminal domain"/>
    <property type="match status" value="1"/>
</dbReference>
<feature type="compositionally biased region" description="Basic and acidic residues" evidence="10">
    <location>
        <begin position="436"/>
        <end position="448"/>
    </location>
</feature>
<keyword evidence="4" id="KW-0479">Metal-binding</keyword>
<dbReference type="CDD" id="cd19756">
    <property type="entry name" value="Bbox2"/>
    <property type="match status" value="1"/>
</dbReference>
<dbReference type="PANTHER" id="PTHR24104">
    <property type="entry name" value="E3 UBIQUITIN-PROTEIN LIGASE NHLRC1-RELATED"/>
    <property type="match status" value="1"/>
</dbReference>
<dbReference type="PROSITE" id="PS50119">
    <property type="entry name" value="ZF_BBOX"/>
    <property type="match status" value="1"/>
</dbReference>
<evidence type="ECO:0000259" key="12">
    <source>
        <dbReference type="PROSITE" id="PS50119"/>
    </source>
</evidence>
<dbReference type="GO" id="GO:0000209">
    <property type="term" value="P:protein polyubiquitination"/>
    <property type="evidence" value="ECO:0000318"/>
    <property type="project" value="GO_Central"/>
</dbReference>
<feature type="region of interest" description="Disordered" evidence="10">
    <location>
        <begin position="404"/>
        <end position="613"/>
    </location>
</feature>
<dbReference type="OMA" id="ENHAVQN"/>
<dbReference type="Gene3D" id="2.40.10.500">
    <property type="match status" value="1"/>
</dbReference>
<dbReference type="SUPFAM" id="SSF101898">
    <property type="entry name" value="NHL repeat"/>
    <property type="match status" value="1"/>
</dbReference>
<evidence type="ECO:0000256" key="6">
    <source>
        <dbReference type="ARBA" id="ARBA00022771"/>
    </source>
</evidence>
<dbReference type="GeneID" id="118419199"/>
<gene>
    <name evidence="14" type="primary">LOC118419199</name>
</gene>
<comment type="catalytic activity">
    <reaction evidence="1">
        <text>S-ubiquitinyl-[E2 ubiquitin-conjugating enzyme]-L-cysteine + [acceptor protein]-L-lysine = [E2 ubiquitin-conjugating enzyme]-L-cysteine + N(6)-ubiquitinyl-[acceptor protein]-L-lysine.</text>
        <dbReference type="EC" id="2.3.2.27"/>
    </reaction>
</comment>
<dbReference type="AlphaFoldDB" id="A0A9J7LG11"/>
<keyword evidence="7" id="KW-0862">Zinc</keyword>
<dbReference type="OrthoDB" id="6105938at2759"/>
<dbReference type="SMART" id="SM00184">
    <property type="entry name" value="RING"/>
    <property type="match status" value="1"/>
</dbReference>
<feature type="domain" description="B box-type" evidence="12">
    <location>
        <begin position="129"/>
        <end position="170"/>
    </location>
</feature>
<feature type="compositionally biased region" description="Basic and acidic residues" evidence="10">
    <location>
        <begin position="585"/>
        <end position="594"/>
    </location>
</feature>
<dbReference type="KEGG" id="bfo:118419199"/>
<evidence type="ECO:0000256" key="9">
    <source>
        <dbReference type="PROSITE-ProRule" id="PRU00504"/>
    </source>
</evidence>
<feature type="compositionally biased region" description="Basic and acidic residues" evidence="10">
    <location>
        <begin position="466"/>
        <end position="477"/>
    </location>
</feature>
<dbReference type="Proteomes" id="UP000001554">
    <property type="component" value="Chromosome 7"/>
</dbReference>
<dbReference type="SUPFAM" id="SSF57845">
    <property type="entry name" value="B-box zinc-binding domain"/>
    <property type="match status" value="1"/>
</dbReference>
<dbReference type="GO" id="GO:0043161">
    <property type="term" value="P:proteasome-mediated ubiquitin-dependent protein catabolic process"/>
    <property type="evidence" value="ECO:0000318"/>
    <property type="project" value="GO_Central"/>
</dbReference>
<feature type="compositionally biased region" description="Basic and acidic residues" evidence="10">
    <location>
        <begin position="367"/>
        <end position="378"/>
    </location>
</feature>
<dbReference type="InterPro" id="IPR001258">
    <property type="entry name" value="NHL_repeat"/>
</dbReference>
<keyword evidence="5" id="KW-0677">Repeat</keyword>
<evidence type="ECO:0000256" key="2">
    <source>
        <dbReference type="ARBA" id="ARBA00008518"/>
    </source>
</evidence>
<dbReference type="PROSITE" id="PS00518">
    <property type="entry name" value="ZF_RING_1"/>
    <property type="match status" value="1"/>
</dbReference>
<dbReference type="InterPro" id="IPR001841">
    <property type="entry name" value="Znf_RING"/>
</dbReference>
<feature type="repeat" description="NHL" evidence="9">
    <location>
        <begin position="625"/>
        <end position="667"/>
    </location>
</feature>
<feature type="compositionally biased region" description="Basic and acidic residues" evidence="10">
    <location>
        <begin position="515"/>
        <end position="577"/>
    </location>
</feature>
<evidence type="ECO:0000256" key="7">
    <source>
        <dbReference type="ARBA" id="ARBA00022833"/>
    </source>
</evidence>
<proteinExistence type="inferred from homology"/>
<name>A0A9J7LG11_BRAFL</name>
<dbReference type="PANTHER" id="PTHR24104:SF50">
    <property type="entry name" value="SMP-30_GLUCONOLACTONASE_LRE-LIKE REGION DOMAIN-CONTAINING PROTEIN"/>
    <property type="match status" value="1"/>
</dbReference>
<comment type="similarity">
    <text evidence="2">Belongs to the TRIM/RBCC family.</text>
</comment>
<evidence type="ECO:0000256" key="8">
    <source>
        <dbReference type="PROSITE-ProRule" id="PRU00024"/>
    </source>
</evidence>
<feature type="region of interest" description="Disordered" evidence="10">
    <location>
        <begin position="328"/>
        <end position="382"/>
    </location>
</feature>
<dbReference type="Pfam" id="PF00097">
    <property type="entry name" value="zf-C3HC4"/>
    <property type="match status" value="1"/>
</dbReference>
<dbReference type="CDD" id="cd05819">
    <property type="entry name" value="NHL"/>
    <property type="match status" value="1"/>
</dbReference>
<dbReference type="EC" id="2.3.2.27" evidence="3"/>
<evidence type="ECO:0000256" key="1">
    <source>
        <dbReference type="ARBA" id="ARBA00000900"/>
    </source>
</evidence>
<feature type="compositionally biased region" description="Basic and acidic residues" evidence="10">
    <location>
        <begin position="404"/>
        <end position="427"/>
    </location>
</feature>
<evidence type="ECO:0000256" key="10">
    <source>
        <dbReference type="SAM" id="MobiDB-lite"/>
    </source>
</evidence>
<evidence type="ECO:0000313" key="13">
    <source>
        <dbReference type="Proteomes" id="UP000001554"/>
    </source>
</evidence>
<evidence type="ECO:0000313" key="14">
    <source>
        <dbReference type="RefSeq" id="XP_035681434.1"/>
    </source>
</evidence>
<dbReference type="SUPFAM" id="SSF57850">
    <property type="entry name" value="RING/U-box"/>
    <property type="match status" value="1"/>
</dbReference>
<protein>
    <recommendedName>
        <fullName evidence="3">RING-type E3 ubiquitin transferase</fullName>
        <ecNumber evidence="3">2.3.2.27</ecNumber>
    </recommendedName>
</protein>